<dbReference type="Proteomes" id="UP001217417">
    <property type="component" value="Unassembled WGS sequence"/>
</dbReference>
<dbReference type="Pfam" id="PF04777">
    <property type="entry name" value="Evr1_Alr"/>
    <property type="match status" value="1"/>
</dbReference>
<dbReference type="PROSITE" id="PS51324">
    <property type="entry name" value="ERV_ALR"/>
    <property type="match status" value="1"/>
</dbReference>
<keyword evidence="4 6" id="KW-0560">Oxidoreductase</keyword>
<dbReference type="PANTHER" id="PTHR12645">
    <property type="entry name" value="ALR/ERV"/>
    <property type="match status" value="1"/>
</dbReference>
<dbReference type="FunFam" id="1.20.120.310:FF:000002">
    <property type="entry name" value="Sulfhydryl oxidase"/>
    <property type="match status" value="1"/>
</dbReference>
<dbReference type="GO" id="GO:0005739">
    <property type="term" value="C:mitochondrion"/>
    <property type="evidence" value="ECO:0007669"/>
    <property type="project" value="TreeGrafter"/>
</dbReference>
<keyword evidence="10" id="KW-1185">Reference proteome</keyword>
<dbReference type="InterPro" id="IPR017905">
    <property type="entry name" value="ERV/ALR_sulphydryl_oxidase"/>
</dbReference>
<comment type="cofactor">
    <cofactor evidence="1 6">
        <name>FAD</name>
        <dbReference type="ChEBI" id="CHEBI:57692"/>
    </cofactor>
</comment>
<evidence type="ECO:0000259" key="8">
    <source>
        <dbReference type="PROSITE" id="PS51324"/>
    </source>
</evidence>
<dbReference type="Gene3D" id="1.20.120.310">
    <property type="entry name" value="ERV/ALR sulfhydryl oxidase domain"/>
    <property type="match status" value="1"/>
</dbReference>
<reference evidence="9" key="1">
    <citation type="submission" date="2023-03" db="EMBL/GenBank/DDBJ databases">
        <title>Near-Complete genome sequence of Lipomyces tetrasporous NRRL Y-64009, an oleaginous yeast capable of growing on lignocellulosic hydrolysates.</title>
        <authorList>
            <consortium name="Lawrence Berkeley National Laboratory"/>
            <person name="Jagtap S.S."/>
            <person name="Liu J.-J."/>
            <person name="Walukiewicz H.E."/>
            <person name="Pangilinan J."/>
            <person name="Lipzen A."/>
            <person name="Ahrendt S."/>
            <person name="Koriabine M."/>
            <person name="Cobaugh K."/>
            <person name="Salamov A."/>
            <person name="Yoshinaga Y."/>
            <person name="Ng V."/>
            <person name="Daum C."/>
            <person name="Grigoriev I.V."/>
            <person name="Slininger P.J."/>
            <person name="Dien B.S."/>
            <person name="Jin Y.-S."/>
            <person name="Rao C.V."/>
        </authorList>
    </citation>
    <scope>NUCLEOTIDE SEQUENCE</scope>
    <source>
        <strain evidence="9">NRRL Y-64009</strain>
    </source>
</reference>
<dbReference type="PANTHER" id="PTHR12645:SF1">
    <property type="entry name" value="FAD-LINKED SULFHYDRYL OXIDASE ERV2"/>
    <property type="match status" value="1"/>
</dbReference>
<evidence type="ECO:0000313" key="9">
    <source>
        <dbReference type="EMBL" id="KAJ8097022.1"/>
    </source>
</evidence>
<keyword evidence="3 6" id="KW-0274">FAD</keyword>
<proteinExistence type="predicted"/>
<name>A0AAD7QNG4_9ASCO</name>
<dbReference type="SUPFAM" id="SSF69000">
    <property type="entry name" value="FAD-dependent thiol oxidase"/>
    <property type="match status" value="1"/>
</dbReference>
<keyword evidence="2 6" id="KW-0285">Flavoprotein</keyword>
<gene>
    <name evidence="9" type="ORF">POJ06DRAFT_38268</name>
</gene>
<dbReference type="GeneID" id="80886120"/>
<evidence type="ECO:0000256" key="5">
    <source>
        <dbReference type="ARBA" id="ARBA00023157"/>
    </source>
</evidence>
<evidence type="ECO:0000256" key="3">
    <source>
        <dbReference type="ARBA" id="ARBA00022827"/>
    </source>
</evidence>
<feature type="region of interest" description="Disordered" evidence="7">
    <location>
        <begin position="217"/>
        <end position="245"/>
    </location>
</feature>
<protein>
    <recommendedName>
        <fullName evidence="6">Sulfhydryl oxidase</fullName>
        <ecNumber evidence="6">1.8.3.2</ecNumber>
    </recommendedName>
</protein>
<sequence>MARFMGRRPTLALISIVATIVIFIITVSSNSSPSSGSGAAISAHGSNIFHPSRPVILKPGSNAGKSKETSVHDIADASDYDPLQGPVPVSSQKLSQGGPIMPLLGNETIKAELGRASWKLFHTILARYPEKPTAEEREALSSYIYLFSRVYPCGECASHFQKLLKKFPPQTSSRIAASQWGCHVHNQVNARLGKDIFDCNTIGEKYQCGCEEEGANEFEPDEGVRADSQSGGSKESKDNTEDFLNVEDHLRGIHIESMEGLTKGG</sequence>
<accession>A0AAD7QNG4</accession>
<keyword evidence="5" id="KW-1015">Disulfide bond</keyword>
<evidence type="ECO:0000256" key="2">
    <source>
        <dbReference type="ARBA" id="ARBA00022630"/>
    </source>
</evidence>
<dbReference type="InterPro" id="IPR036774">
    <property type="entry name" value="ERV/ALR_sulphydryl_oxid_sf"/>
</dbReference>
<dbReference type="GO" id="GO:0050660">
    <property type="term" value="F:flavin adenine dinucleotide binding"/>
    <property type="evidence" value="ECO:0007669"/>
    <property type="project" value="TreeGrafter"/>
</dbReference>
<organism evidence="9 10">
    <name type="scientific">Lipomyces tetrasporus</name>
    <dbReference type="NCBI Taxonomy" id="54092"/>
    <lineage>
        <taxon>Eukaryota</taxon>
        <taxon>Fungi</taxon>
        <taxon>Dikarya</taxon>
        <taxon>Ascomycota</taxon>
        <taxon>Saccharomycotina</taxon>
        <taxon>Lipomycetes</taxon>
        <taxon>Lipomycetales</taxon>
        <taxon>Lipomycetaceae</taxon>
        <taxon>Lipomyces</taxon>
    </lineage>
</organism>
<evidence type="ECO:0000256" key="1">
    <source>
        <dbReference type="ARBA" id="ARBA00001974"/>
    </source>
</evidence>
<dbReference type="InterPro" id="IPR039799">
    <property type="entry name" value="ALR/ERV"/>
</dbReference>
<evidence type="ECO:0000313" key="10">
    <source>
        <dbReference type="Proteomes" id="UP001217417"/>
    </source>
</evidence>
<dbReference type="EC" id="1.8.3.2" evidence="6"/>
<comment type="catalytic activity">
    <reaction evidence="6">
        <text>2 R'C(R)SH + O2 = R'C(R)S-S(R)CR' + H2O2</text>
        <dbReference type="Rhea" id="RHEA:17357"/>
        <dbReference type="ChEBI" id="CHEBI:15379"/>
        <dbReference type="ChEBI" id="CHEBI:16240"/>
        <dbReference type="ChEBI" id="CHEBI:16520"/>
        <dbReference type="ChEBI" id="CHEBI:17412"/>
        <dbReference type="EC" id="1.8.3.2"/>
    </reaction>
</comment>
<comment type="caution">
    <text evidence="9">The sequence shown here is derived from an EMBL/GenBank/DDBJ whole genome shotgun (WGS) entry which is preliminary data.</text>
</comment>
<feature type="compositionally biased region" description="Basic and acidic residues" evidence="7">
    <location>
        <begin position="234"/>
        <end position="245"/>
    </location>
</feature>
<feature type="domain" description="ERV/ALR sulfhydryl oxidase" evidence="8">
    <location>
        <begin position="106"/>
        <end position="206"/>
    </location>
</feature>
<dbReference type="RefSeq" id="XP_056040472.1">
    <property type="nucleotide sequence ID" value="XM_056190954.1"/>
</dbReference>
<evidence type="ECO:0000256" key="7">
    <source>
        <dbReference type="SAM" id="MobiDB-lite"/>
    </source>
</evidence>
<evidence type="ECO:0000256" key="6">
    <source>
        <dbReference type="RuleBase" id="RU371123"/>
    </source>
</evidence>
<dbReference type="EMBL" id="JARPMG010000012">
    <property type="protein sequence ID" value="KAJ8097022.1"/>
    <property type="molecule type" value="Genomic_DNA"/>
</dbReference>
<dbReference type="AlphaFoldDB" id="A0AAD7QNG4"/>
<evidence type="ECO:0000256" key="4">
    <source>
        <dbReference type="ARBA" id="ARBA00023002"/>
    </source>
</evidence>
<dbReference type="GO" id="GO:0016971">
    <property type="term" value="F:flavin-dependent sulfhydryl oxidase activity"/>
    <property type="evidence" value="ECO:0007669"/>
    <property type="project" value="InterPro"/>
</dbReference>